<dbReference type="RefSeq" id="WP_227896313.1">
    <property type="nucleotide sequence ID" value="NZ_CP099466.1"/>
</dbReference>
<feature type="compositionally biased region" description="Basic residues" evidence="1">
    <location>
        <begin position="257"/>
        <end position="271"/>
    </location>
</feature>
<keyword evidence="2" id="KW-1133">Transmembrane helix</keyword>
<reference evidence="3" key="1">
    <citation type="submission" date="2021-10" db="EMBL/GenBank/DDBJ databases">
        <title>Novel species in genus Arthrobacter.</title>
        <authorList>
            <person name="Liu Y."/>
        </authorList>
    </citation>
    <scope>NUCLEOTIDE SEQUENCE</scope>
    <source>
        <strain evidence="3">Zg-Y453</strain>
    </source>
</reference>
<evidence type="ECO:0000256" key="1">
    <source>
        <dbReference type="SAM" id="MobiDB-lite"/>
    </source>
</evidence>
<name>A0A9X1MGF0_9MICC</name>
<proteinExistence type="predicted"/>
<feature type="transmembrane region" description="Helical" evidence="2">
    <location>
        <begin position="20"/>
        <end position="38"/>
    </location>
</feature>
<sequence length="303" mass="32381">MSVAEAKRQQRKKDQRNLLMFRAGMVGLLLGMFGWMVRSSLLEASVFLAIGAAYSFLVWRVASQSVRAVTVMSWSLMVNFWTLISIDNQHLLAVPASGPWFVGILAGGMAAGSVWLGPHAGAEFAPKNKRRPDADGKYSGGRRLALINGACAALLLGIGTAAIVLLSPPMPAGAVLVASFFAGWMLFRFPPALPARNGLVLLGTPAVFVVLVILGGTLGLVTLPYSWAYGVMAGILIGGRHWAGDRLGAPRPPFNSQHKRRRRRKPRKKRSTPSGGRSQPHLPAQPFRAAAIGGLKDKAGSGR</sequence>
<feature type="transmembrane region" description="Helical" evidence="2">
    <location>
        <begin position="143"/>
        <end position="164"/>
    </location>
</feature>
<evidence type="ECO:0000256" key="2">
    <source>
        <dbReference type="SAM" id="Phobius"/>
    </source>
</evidence>
<feature type="transmembrane region" description="Helical" evidence="2">
    <location>
        <begin position="69"/>
        <end position="86"/>
    </location>
</feature>
<dbReference type="Proteomes" id="UP001139158">
    <property type="component" value="Unassembled WGS sequence"/>
</dbReference>
<organism evidence="3 4">
    <name type="scientific">Arthrobacter caoxuetaonis</name>
    <dbReference type="NCBI Taxonomy" id="2886935"/>
    <lineage>
        <taxon>Bacteria</taxon>
        <taxon>Bacillati</taxon>
        <taxon>Actinomycetota</taxon>
        <taxon>Actinomycetes</taxon>
        <taxon>Micrococcales</taxon>
        <taxon>Micrococcaceae</taxon>
        <taxon>Arthrobacter</taxon>
    </lineage>
</organism>
<keyword evidence="2" id="KW-0472">Membrane</keyword>
<evidence type="ECO:0000313" key="3">
    <source>
        <dbReference type="EMBL" id="MCC3298447.1"/>
    </source>
</evidence>
<gene>
    <name evidence="3" type="ORF">LJ757_11605</name>
</gene>
<keyword evidence="4" id="KW-1185">Reference proteome</keyword>
<feature type="transmembrane region" description="Helical" evidence="2">
    <location>
        <begin position="44"/>
        <end position="62"/>
    </location>
</feature>
<feature type="region of interest" description="Disordered" evidence="1">
    <location>
        <begin position="248"/>
        <end position="303"/>
    </location>
</feature>
<dbReference type="EMBL" id="JAJFZV010000011">
    <property type="protein sequence ID" value="MCC3298447.1"/>
    <property type="molecule type" value="Genomic_DNA"/>
</dbReference>
<comment type="caution">
    <text evidence="3">The sequence shown here is derived from an EMBL/GenBank/DDBJ whole genome shotgun (WGS) entry which is preliminary data.</text>
</comment>
<protein>
    <submittedName>
        <fullName evidence="3">Uncharacterized protein</fullName>
    </submittedName>
</protein>
<accession>A0A9X1MGF0</accession>
<feature type="transmembrane region" description="Helical" evidence="2">
    <location>
        <begin position="199"/>
        <end position="221"/>
    </location>
</feature>
<evidence type="ECO:0000313" key="4">
    <source>
        <dbReference type="Proteomes" id="UP001139158"/>
    </source>
</evidence>
<keyword evidence="2" id="KW-0812">Transmembrane</keyword>
<feature type="transmembrane region" description="Helical" evidence="2">
    <location>
        <begin position="170"/>
        <end position="187"/>
    </location>
</feature>
<feature type="transmembrane region" description="Helical" evidence="2">
    <location>
        <begin position="98"/>
        <end position="122"/>
    </location>
</feature>
<feature type="transmembrane region" description="Helical" evidence="2">
    <location>
        <begin position="227"/>
        <end position="243"/>
    </location>
</feature>
<dbReference type="AlphaFoldDB" id="A0A9X1MGF0"/>